<feature type="region of interest" description="Disordered" evidence="1">
    <location>
        <begin position="592"/>
        <end position="617"/>
    </location>
</feature>
<feature type="compositionally biased region" description="Low complexity" evidence="1">
    <location>
        <begin position="1046"/>
        <end position="1062"/>
    </location>
</feature>
<feature type="region of interest" description="Disordered" evidence="1">
    <location>
        <begin position="1332"/>
        <end position="1392"/>
    </location>
</feature>
<evidence type="ECO:0000313" key="3">
    <source>
        <dbReference type="Proteomes" id="UP001233271"/>
    </source>
</evidence>
<evidence type="ECO:0008006" key="4">
    <source>
        <dbReference type="Google" id="ProtNLM"/>
    </source>
</evidence>
<feature type="region of interest" description="Disordered" evidence="1">
    <location>
        <begin position="1016"/>
        <end position="1110"/>
    </location>
</feature>
<dbReference type="Proteomes" id="UP001233271">
    <property type="component" value="Chromosome 1"/>
</dbReference>
<feature type="compositionally biased region" description="Low complexity" evidence="1">
    <location>
        <begin position="425"/>
        <end position="442"/>
    </location>
</feature>
<dbReference type="Gene3D" id="2.30.29.30">
    <property type="entry name" value="Pleckstrin-homology domain (PH domain)/Phosphotyrosine-binding domain (PTB)"/>
    <property type="match status" value="1"/>
</dbReference>
<name>A0AA48IEK8_9TREE</name>
<proteinExistence type="predicted"/>
<feature type="compositionally biased region" description="Polar residues" evidence="1">
    <location>
        <begin position="197"/>
        <end position="208"/>
    </location>
</feature>
<organism evidence="2 3">
    <name type="scientific">Cutaneotrichosporon cavernicola</name>
    <dbReference type="NCBI Taxonomy" id="279322"/>
    <lineage>
        <taxon>Eukaryota</taxon>
        <taxon>Fungi</taxon>
        <taxon>Dikarya</taxon>
        <taxon>Basidiomycota</taxon>
        <taxon>Agaricomycotina</taxon>
        <taxon>Tremellomycetes</taxon>
        <taxon>Trichosporonales</taxon>
        <taxon>Trichosporonaceae</taxon>
        <taxon>Cutaneotrichosporon</taxon>
    </lineage>
</organism>
<dbReference type="GeneID" id="85492369"/>
<feature type="region of interest" description="Disordered" evidence="1">
    <location>
        <begin position="718"/>
        <end position="801"/>
    </location>
</feature>
<feature type="compositionally biased region" description="Polar residues" evidence="1">
    <location>
        <begin position="984"/>
        <end position="993"/>
    </location>
</feature>
<accession>A0AA48IEK8</accession>
<feature type="compositionally biased region" description="Polar residues" evidence="1">
    <location>
        <begin position="39"/>
        <end position="77"/>
    </location>
</feature>
<feature type="region of interest" description="Disordered" evidence="1">
    <location>
        <begin position="1"/>
        <end position="396"/>
    </location>
</feature>
<feature type="compositionally biased region" description="Basic and acidic residues" evidence="1">
    <location>
        <begin position="353"/>
        <end position="371"/>
    </location>
</feature>
<feature type="compositionally biased region" description="Low complexity" evidence="1">
    <location>
        <begin position="13"/>
        <end position="31"/>
    </location>
</feature>
<evidence type="ECO:0000313" key="2">
    <source>
        <dbReference type="EMBL" id="BEI88498.1"/>
    </source>
</evidence>
<feature type="compositionally biased region" description="Polar residues" evidence="1">
    <location>
        <begin position="841"/>
        <end position="855"/>
    </location>
</feature>
<dbReference type="SUPFAM" id="SSF54236">
    <property type="entry name" value="Ubiquitin-like"/>
    <property type="match status" value="1"/>
</dbReference>
<dbReference type="EMBL" id="AP028212">
    <property type="protein sequence ID" value="BEI88498.1"/>
    <property type="molecule type" value="Genomic_DNA"/>
</dbReference>
<sequence length="1414" mass="151987">MASTHSSRHAPTPSLSSAHSRTTSFSSAFSTLPPPLSSQGHGQSPSVSSSRAHTPSFGHGQSPSTTYTPSLGHNPSPSLGHAIPLTPIKELASAQSSPARQRVVSAAQREAAESGAPISGLYAKSGFWDDDSDDNEKERTSWRSRLSGSTSSNTGDRRSVKSTKSSKSGGGRSRSNTMSGIVSPSPPVDASAWPWTRKSQQAVPTMASTHGRGPSISQCHGRVPSVSQSHGRGPSMADSVGMATRPSSTQRPPSCQPFPTPSPSTVFPSPSSTFQSPATPSSAELPSHTPLPEVPQLRPRKSKTRLRLLSKSVRQNEMDSQDLKTPIPRPPLSPVTNTNTPTAKRAPTPLENKALDGKKQSAWKRGMERLWRSKSAGNMREQYRHTEQENMPPVPSLPVELVHENARARLTSQAQAGPPRPLSPAAPEAAFSPPFALSPDPSVHSPPLAFSPDPSASYLSSPKLNGGGGLARAHSHRSSKDDSILAQLDQKYPTYCALSARINVTHIDDMEKDPFASAIDYSYLLGGRRPSRSPLPQEFGALPSPPPIEGVGTPRNSPSLTNLKQSLVPRLRKSKSMGVTRRPSSILSHFRSGVEGGRMSRGASPVPSPTIRPSTPDRVPALDELVAVAMRESPLAPPRPQFYDSFDLGDDSDSKDAPQQCVEPLENLETMDLVSSAPTSRRGSLRSRTTSTSQAPDLSIDVTAAVSVSGSSIELVTPQVSQTGGSGRHSPDQSPSDALEHPPALDQDDIMTPTAMQEMWGRRGHSRTQSEEAFTRALAQKAHRRNENPSQDDRSETCPSTFGTQSWEAAIAAFPTIDDHVNSNPFHNYCNNTGPGERESLASNTAVAPTDSCTHSFADDTPPSRSYDHNHAESSSDAPPSDQNSAMWSSWRDVPRRRVSGQSESSRGSSRSRHARTVEGAWDDSGSDTSESEDEDVPLGSLHPGAAAAQQQRLAEQKKRREARRAHRAMREAKKEAELRRSATSVTNNSRRQWNGEGIPPDALAGQLERVAVKNAPPIPSRALRPPPCERSDSGTPSLSRSTTVGRSASGHSARSGASGQRIPSDGDRSAALSRATSINSQATRKRSQSNAGRMPMPTTPTEPTPARRSTAVRCMVVRGSDARPINLDAFPETTARDVLMTARARGDIAEGNWVVVESFAELGLERQVREHELILSGVLKGWDATAPNVLVLREMPAHNVWTRNIPDTPPMVCGWVQLETKPGKWAKKWLDVRGGQVFLSKNEKGKDEVHISTLFTDVYTVRKSRQAPMPYTFALKRLDAAASFQNPAEYISFLATDDALGWKLHSAIFASRSVAMAQADPGVRARLNLSAHTHSHSQSHSHSFTTPAPAIPIGPSLAKHTGLSRTPTGHSSRPRPRLSAGHGPSGGQPLVDLKAKQMAGFTGQGLLRSNHQL</sequence>
<feature type="compositionally biased region" description="Low complexity" evidence="1">
    <location>
        <begin position="679"/>
        <end position="693"/>
    </location>
</feature>
<dbReference type="KEGG" id="ccac:CcaHIS019_0112160"/>
<feature type="compositionally biased region" description="Acidic residues" evidence="1">
    <location>
        <begin position="921"/>
        <end position="937"/>
    </location>
</feature>
<feature type="compositionally biased region" description="Low complexity" evidence="1">
    <location>
        <begin position="900"/>
        <end position="909"/>
    </location>
</feature>
<dbReference type="PANTHER" id="PTHR38700">
    <property type="entry name" value="YALI0E22418P"/>
    <property type="match status" value="1"/>
</dbReference>
<feature type="compositionally biased region" description="Polar residues" evidence="1">
    <location>
        <begin position="1034"/>
        <end position="1045"/>
    </location>
</feature>
<dbReference type="InterPro" id="IPR011993">
    <property type="entry name" value="PH-like_dom_sf"/>
</dbReference>
<feature type="compositionally biased region" description="Polar residues" evidence="1">
    <location>
        <begin position="875"/>
        <end position="888"/>
    </location>
</feature>
<feature type="compositionally biased region" description="Low complexity" evidence="1">
    <location>
        <begin position="263"/>
        <end position="282"/>
    </location>
</feature>
<feature type="region of interest" description="Disordered" evidence="1">
    <location>
        <begin position="832"/>
        <end position="1002"/>
    </location>
</feature>
<keyword evidence="3" id="KW-1185">Reference proteome</keyword>
<feature type="region of interest" description="Disordered" evidence="1">
    <location>
        <begin position="411"/>
        <end position="479"/>
    </location>
</feature>
<feature type="compositionally biased region" description="Low complexity" evidence="1">
    <location>
        <begin position="143"/>
        <end position="154"/>
    </location>
</feature>
<feature type="region of interest" description="Disordered" evidence="1">
    <location>
        <begin position="632"/>
        <end position="696"/>
    </location>
</feature>
<gene>
    <name evidence="2" type="ORF">CcaverHIS019_0112160</name>
</gene>
<reference evidence="2" key="1">
    <citation type="journal article" date="2023" name="BMC Genomics">
        <title>Chromosome-level genome assemblies of Cutaneotrichosporon spp. (Trichosporonales, Basidiomycota) reveal imbalanced evolution between nucleotide sequences and chromosome synteny.</title>
        <authorList>
            <person name="Kobayashi Y."/>
            <person name="Kayamori A."/>
            <person name="Aoki K."/>
            <person name="Shiwa Y."/>
            <person name="Matsutani M."/>
            <person name="Fujita N."/>
            <person name="Sugita T."/>
            <person name="Iwasaki W."/>
            <person name="Tanaka N."/>
            <person name="Takashima M."/>
        </authorList>
    </citation>
    <scope>NUCLEOTIDE SEQUENCE</scope>
    <source>
        <strain evidence="2">HIS019</strain>
    </source>
</reference>
<feature type="compositionally biased region" description="Basic and acidic residues" evidence="1">
    <location>
        <begin position="785"/>
        <end position="796"/>
    </location>
</feature>
<feature type="compositionally biased region" description="Basic residues" evidence="1">
    <location>
        <begin position="958"/>
        <end position="968"/>
    </location>
</feature>
<protein>
    <recommendedName>
        <fullName evidence="4">PH domain-containing protein</fullName>
    </recommendedName>
</protein>
<feature type="compositionally biased region" description="Pro residues" evidence="1">
    <location>
        <begin position="1017"/>
        <end position="1027"/>
    </location>
</feature>
<dbReference type="RefSeq" id="XP_060453764.1">
    <property type="nucleotide sequence ID" value="XM_060596808.1"/>
</dbReference>
<evidence type="ECO:0000256" key="1">
    <source>
        <dbReference type="SAM" id="MobiDB-lite"/>
    </source>
</evidence>
<feature type="compositionally biased region" description="Basic and acidic residues" evidence="1">
    <location>
        <begin position="969"/>
        <end position="981"/>
    </location>
</feature>
<dbReference type="PANTHER" id="PTHR38700:SF1">
    <property type="entry name" value="PH DOMAIN-CONTAINING PROTEIN"/>
    <property type="match status" value="1"/>
</dbReference>
<dbReference type="Gene3D" id="3.10.20.90">
    <property type="entry name" value="Phosphatidylinositol 3-kinase Catalytic Subunit, Chain A, domain 1"/>
    <property type="match status" value="1"/>
</dbReference>
<feature type="compositionally biased region" description="Basic residues" evidence="1">
    <location>
        <begin position="298"/>
        <end position="308"/>
    </location>
</feature>
<dbReference type="InterPro" id="IPR029071">
    <property type="entry name" value="Ubiquitin-like_domsf"/>
</dbReference>